<dbReference type="GO" id="GO:0005230">
    <property type="term" value="F:extracellular ligand-gated monoatomic ion channel activity"/>
    <property type="evidence" value="ECO:0007669"/>
    <property type="project" value="InterPro"/>
</dbReference>
<accession>A0AAV5V241</accession>
<feature type="domain" description="Neurotransmitter-gated ion-channel ligand-binding" evidence="2">
    <location>
        <begin position="16"/>
        <end position="113"/>
    </location>
</feature>
<dbReference type="Gene3D" id="2.70.170.10">
    <property type="entry name" value="Neurotransmitter-gated ion-channel ligand-binding domain"/>
    <property type="match status" value="1"/>
</dbReference>
<keyword evidence="1" id="KW-0472">Membrane</keyword>
<dbReference type="SUPFAM" id="SSF63712">
    <property type="entry name" value="Nicotinic receptor ligand binding domain-like"/>
    <property type="match status" value="1"/>
</dbReference>
<organism evidence="3 4">
    <name type="scientific">Pristionchus fissidentatus</name>
    <dbReference type="NCBI Taxonomy" id="1538716"/>
    <lineage>
        <taxon>Eukaryota</taxon>
        <taxon>Metazoa</taxon>
        <taxon>Ecdysozoa</taxon>
        <taxon>Nematoda</taxon>
        <taxon>Chromadorea</taxon>
        <taxon>Rhabditida</taxon>
        <taxon>Rhabditina</taxon>
        <taxon>Diplogasteromorpha</taxon>
        <taxon>Diplogasteroidea</taxon>
        <taxon>Neodiplogasteridae</taxon>
        <taxon>Pristionchus</taxon>
    </lineage>
</organism>
<dbReference type="AlphaFoldDB" id="A0AAV5V241"/>
<evidence type="ECO:0000256" key="1">
    <source>
        <dbReference type="SAM" id="Phobius"/>
    </source>
</evidence>
<sequence length="210" mass="23760">EQADPSSAPYYIYKNGHEHKIRLAPTLMKITAISEKDQSISVMMILDIVWADPRLTWDKNDYGGITKIHLTRDTVWRPPLFPFPFISFTTDDMNKANVQVSNDGMVKDSPTWNFQQRKGSEWEVIEELERVSNGKDLIYKVTLKRYPYFWMRLIIIPCFILGALVIAALTIGGDSNSIESLVNIGLAASVSSSVVVSTMTDNFPKTKDIP</sequence>
<evidence type="ECO:0000259" key="2">
    <source>
        <dbReference type="Pfam" id="PF02931"/>
    </source>
</evidence>
<dbReference type="InterPro" id="IPR006201">
    <property type="entry name" value="Neur_channel"/>
</dbReference>
<dbReference type="GO" id="GO:0016020">
    <property type="term" value="C:membrane"/>
    <property type="evidence" value="ECO:0007669"/>
    <property type="project" value="InterPro"/>
</dbReference>
<dbReference type="Proteomes" id="UP001432322">
    <property type="component" value="Unassembled WGS sequence"/>
</dbReference>
<evidence type="ECO:0000313" key="4">
    <source>
        <dbReference type="Proteomes" id="UP001432322"/>
    </source>
</evidence>
<keyword evidence="4" id="KW-1185">Reference proteome</keyword>
<feature type="transmembrane region" description="Helical" evidence="1">
    <location>
        <begin position="149"/>
        <end position="169"/>
    </location>
</feature>
<dbReference type="EMBL" id="BTSY01000002">
    <property type="protein sequence ID" value="GMT13636.1"/>
    <property type="molecule type" value="Genomic_DNA"/>
</dbReference>
<name>A0AAV5V241_9BILA</name>
<gene>
    <name evidence="3" type="ORF">PFISCL1PPCAC_4933</name>
</gene>
<dbReference type="InterPro" id="IPR038050">
    <property type="entry name" value="Neuro_actylchol_rec"/>
</dbReference>
<dbReference type="Gene3D" id="1.20.58.390">
    <property type="entry name" value="Neurotransmitter-gated ion-channel transmembrane domain"/>
    <property type="match status" value="1"/>
</dbReference>
<feature type="non-terminal residue" evidence="3">
    <location>
        <position position="1"/>
    </location>
</feature>
<comment type="caution">
    <text evidence="3">The sequence shown here is derived from an EMBL/GenBank/DDBJ whole genome shotgun (WGS) entry which is preliminary data.</text>
</comment>
<evidence type="ECO:0000313" key="3">
    <source>
        <dbReference type="EMBL" id="GMT13636.1"/>
    </source>
</evidence>
<dbReference type="PANTHER" id="PTHR18945">
    <property type="entry name" value="NEUROTRANSMITTER GATED ION CHANNEL"/>
    <property type="match status" value="1"/>
</dbReference>
<protein>
    <recommendedName>
        <fullName evidence="2">Neurotransmitter-gated ion-channel ligand-binding domain-containing protein</fullName>
    </recommendedName>
</protein>
<feature type="non-terminal residue" evidence="3">
    <location>
        <position position="210"/>
    </location>
</feature>
<reference evidence="3" key="1">
    <citation type="submission" date="2023-10" db="EMBL/GenBank/DDBJ databases">
        <title>Genome assembly of Pristionchus species.</title>
        <authorList>
            <person name="Yoshida K."/>
            <person name="Sommer R.J."/>
        </authorList>
    </citation>
    <scope>NUCLEOTIDE SEQUENCE</scope>
    <source>
        <strain evidence="3">RS5133</strain>
    </source>
</reference>
<keyword evidence="1" id="KW-1133">Transmembrane helix</keyword>
<dbReference type="GO" id="GO:0004888">
    <property type="term" value="F:transmembrane signaling receptor activity"/>
    <property type="evidence" value="ECO:0007669"/>
    <property type="project" value="InterPro"/>
</dbReference>
<dbReference type="InterPro" id="IPR036734">
    <property type="entry name" value="Neur_chan_lig-bd_sf"/>
</dbReference>
<dbReference type="InterPro" id="IPR006202">
    <property type="entry name" value="Neur_chan_lig-bd"/>
</dbReference>
<keyword evidence="1" id="KW-0812">Transmembrane</keyword>
<proteinExistence type="predicted"/>
<dbReference type="Pfam" id="PF02931">
    <property type="entry name" value="Neur_chan_LBD"/>
    <property type="match status" value="1"/>
</dbReference>